<dbReference type="Proteomes" id="UP000007431">
    <property type="component" value="Unassembled WGS sequence"/>
</dbReference>
<sequence length="177" mass="20382">MISTSLAVPDLPTSPARAEWTLNENDEDVRRMVITRGLVNQSPDVYKDSFGRAYWQLPAYYALCYVTSTSNIYYQCKKRPIDRNGNQAFFGDRCFTVFMWLERLKATLGVSEDKGLVKCELKDGRLVYVLVIAASDKPDTIPRPAARIQKFREFLELRIEPVVRRVVQPPVRFLISL</sequence>
<evidence type="ECO:0000313" key="2">
    <source>
        <dbReference type="Proteomes" id="UP000007431"/>
    </source>
</evidence>
<dbReference type="KEGG" id="scm:SCHCO_02558838"/>
<dbReference type="EMBL" id="GL377318">
    <property type="protein sequence ID" value="EFI91293.1"/>
    <property type="molecule type" value="Genomic_DNA"/>
</dbReference>
<organism evidence="2">
    <name type="scientific">Schizophyllum commune (strain H4-8 / FGSC 9210)</name>
    <name type="common">Split gill fungus</name>
    <dbReference type="NCBI Taxonomy" id="578458"/>
    <lineage>
        <taxon>Eukaryota</taxon>
        <taxon>Fungi</taxon>
        <taxon>Dikarya</taxon>
        <taxon>Basidiomycota</taxon>
        <taxon>Agaricomycotina</taxon>
        <taxon>Agaricomycetes</taxon>
        <taxon>Agaricomycetidae</taxon>
        <taxon>Agaricales</taxon>
        <taxon>Schizophyllaceae</taxon>
        <taxon>Schizophyllum</taxon>
    </lineage>
</organism>
<accession>D8QLN3</accession>
<dbReference type="VEuPathDB" id="FungiDB:SCHCODRAFT_02558838"/>
<protein>
    <submittedName>
        <fullName evidence="1">Uncharacterized protein</fullName>
    </submittedName>
</protein>
<dbReference type="AlphaFoldDB" id="D8QLN3"/>
<reference evidence="1 2" key="1">
    <citation type="journal article" date="2010" name="Nat. Biotechnol.">
        <title>Genome sequence of the model mushroom Schizophyllum commune.</title>
        <authorList>
            <person name="Ohm R.A."/>
            <person name="de Jong J.F."/>
            <person name="Lugones L.G."/>
            <person name="Aerts A."/>
            <person name="Kothe E."/>
            <person name="Stajich J.E."/>
            <person name="de Vries R.P."/>
            <person name="Record E."/>
            <person name="Levasseur A."/>
            <person name="Baker S.E."/>
            <person name="Bartholomew K.A."/>
            <person name="Coutinho P.M."/>
            <person name="Erdmann S."/>
            <person name="Fowler T.J."/>
            <person name="Gathman A.C."/>
            <person name="Lombard V."/>
            <person name="Henrissat B."/>
            <person name="Knabe N."/>
            <person name="Kuees U."/>
            <person name="Lilly W.W."/>
            <person name="Lindquist E."/>
            <person name="Lucas S."/>
            <person name="Magnuson J.K."/>
            <person name="Piumi F."/>
            <person name="Raudaskoski M."/>
            <person name="Salamov A."/>
            <person name="Schmutz J."/>
            <person name="Schwarze F.W.M.R."/>
            <person name="vanKuyk P.A."/>
            <person name="Horton J.S."/>
            <person name="Grigoriev I.V."/>
            <person name="Woesten H.A.B."/>
        </authorList>
    </citation>
    <scope>NUCLEOTIDE SEQUENCE [LARGE SCALE GENOMIC DNA]</scope>
    <source>
        <strain evidence="2">H4-8 / FGSC 9210</strain>
    </source>
</reference>
<name>D8QLN3_SCHCM</name>
<dbReference type="HOGENOM" id="CLU_1556149_0_0_1"/>
<proteinExistence type="predicted"/>
<evidence type="ECO:0000313" key="1">
    <source>
        <dbReference type="EMBL" id="EFI91293.1"/>
    </source>
</evidence>
<dbReference type="OrthoDB" id="10284704at2759"/>
<keyword evidence="2" id="KW-1185">Reference proteome</keyword>
<dbReference type="GeneID" id="9589108"/>
<dbReference type="InParanoid" id="D8QLN3"/>
<gene>
    <name evidence="1" type="ORF">SCHCODRAFT_238761</name>
</gene>